<dbReference type="Proteomes" id="UP000264217">
    <property type="component" value="Unassembled WGS sequence"/>
</dbReference>
<proteinExistence type="predicted"/>
<sequence length="127" mass="14047">MRDKVLVIEDEPVIGEMMCILLEIEGYKVISLNDTASALRKLKAEEVALVMLDLNLAGEDGRDVCRYIKEQPDLQHTPVVLVSASPDLPQIKEECGADDYLSKPFELADFVQKVKDSISRGQASNVA</sequence>
<dbReference type="AlphaFoldDB" id="A0A372NQB8"/>
<reference evidence="4 5" key="1">
    <citation type="submission" date="2018-08" db="EMBL/GenBank/DDBJ databases">
        <title>Mucilaginibacter sp. MYSH2.</title>
        <authorList>
            <person name="Seo T."/>
        </authorList>
    </citation>
    <scope>NUCLEOTIDE SEQUENCE [LARGE SCALE GENOMIC DNA]</scope>
    <source>
        <strain evidence="4 5">MYSH2</strain>
    </source>
</reference>
<dbReference type="PANTHER" id="PTHR44591">
    <property type="entry name" value="STRESS RESPONSE REGULATOR PROTEIN 1"/>
    <property type="match status" value="1"/>
</dbReference>
<dbReference type="PROSITE" id="PS50110">
    <property type="entry name" value="RESPONSE_REGULATORY"/>
    <property type="match status" value="1"/>
</dbReference>
<dbReference type="SMART" id="SM00448">
    <property type="entry name" value="REC"/>
    <property type="match status" value="1"/>
</dbReference>
<dbReference type="EMBL" id="QWDC01000004">
    <property type="protein sequence ID" value="RFZ90453.1"/>
    <property type="molecule type" value="Genomic_DNA"/>
</dbReference>
<dbReference type="SUPFAM" id="SSF52172">
    <property type="entry name" value="CheY-like"/>
    <property type="match status" value="1"/>
</dbReference>
<feature type="domain" description="Response regulatory" evidence="3">
    <location>
        <begin position="4"/>
        <end position="118"/>
    </location>
</feature>
<feature type="modified residue" description="4-aspartylphosphate" evidence="2">
    <location>
        <position position="53"/>
    </location>
</feature>
<comment type="caution">
    <text evidence="4">The sequence shown here is derived from an EMBL/GenBank/DDBJ whole genome shotgun (WGS) entry which is preliminary data.</text>
</comment>
<dbReference type="CDD" id="cd17574">
    <property type="entry name" value="REC_OmpR"/>
    <property type="match status" value="1"/>
</dbReference>
<keyword evidence="1 2" id="KW-0597">Phosphoprotein</keyword>
<evidence type="ECO:0000313" key="4">
    <source>
        <dbReference type="EMBL" id="RFZ90453.1"/>
    </source>
</evidence>
<protein>
    <submittedName>
        <fullName evidence="4">Response regulator</fullName>
    </submittedName>
</protein>
<dbReference type="RefSeq" id="WP_117393865.1">
    <property type="nucleotide sequence ID" value="NZ_QWDC01000004.1"/>
</dbReference>
<evidence type="ECO:0000259" key="3">
    <source>
        <dbReference type="PROSITE" id="PS50110"/>
    </source>
</evidence>
<evidence type="ECO:0000256" key="2">
    <source>
        <dbReference type="PROSITE-ProRule" id="PRU00169"/>
    </source>
</evidence>
<dbReference type="OrthoDB" id="5432534at2"/>
<keyword evidence="5" id="KW-1185">Reference proteome</keyword>
<accession>A0A372NQB8</accession>
<dbReference type="InterPro" id="IPR001789">
    <property type="entry name" value="Sig_transdc_resp-reg_receiver"/>
</dbReference>
<dbReference type="Pfam" id="PF00072">
    <property type="entry name" value="Response_reg"/>
    <property type="match status" value="1"/>
</dbReference>
<dbReference type="PANTHER" id="PTHR44591:SF3">
    <property type="entry name" value="RESPONSE REGULATORY DOMAIN-CONTAINING PROTEIN"/>
    <property type="match status" value="1"/>
</dbReference>
<name>A0A372NQB8_9SPHI</name>
<dbReference type="GO" id="GO:0000160">
    <property type="term" value="P:phosphorelay signal transduction system"/>
    <property type="evidence" value="ECO:0007669"/>
    <property type="project" value="InterPro"/>
</dbReference>
<dbReference type="Gene3D" id="3.40.50.2300">
    <property type="match status" value="1"/>
</dbReference>
<dbReference type="InterPro" id="IPR050595">
    <property type="entry name" value="Bact_response_regulator"/>
</dbReference>
<gene>
    <name evidence="4" type="ORF">D0C36_21945</name>
</gene>
<evidence type="ECO:0000313" key="5">
    <source>
        <dbReference type="Proteomes" id="UP000264217"/>
    </source>
</evidence>
<organism evidence="4 5">
    <name type="scientific">Mucilaginibacter conchicola</name>
    <dbReference type="NCBI Taxonomy" id="2303333"/>
    <lineage>
        <taxon>Bacteria</taxon>
        <taxon>Pseudomonadati</taxon>
        <taxon>Bacteroidota</taxon>
        <taxon>Sphingobacteriia</taxon>
        <taxon>Sphingobacteriales</taxon>
        <taxon>Sphingobacteriaceae</taxon>
        <taxon>Mucilaginibacter</taxon>
    </lineage>
</organism>
<evidence type="ECO:0000256" key="1">
    <source>
        <dbReference type="ARBA" id="ARBA00022553"/>
    </source>
</evidence>
<dbReference type="InterPro" id="IPR011006">
    <property type="entry name" value="CheY-like_superfamily"/>
</dbReference>